<dbReference type="GO" id="GO:0080120">
    <property type="term" value="P:CAAX-box protein maturation"/>
    <property type="evidence" value="ECO:0007669"/>
    <property type="project" value="UniProtKB-ARBA"/>
</dbReference>
<keyword evidence="1" id="KW-0472">Membrane</keyword>
<dbReference type="Pfam" id="PF02517">
    <property type="entry name" value="Rce1-like"/>
    <property type="match status" value="1"/>
</dbReference>
<feature type="transmembrane region" description="Helical" evidence="1">
    <location>
        <begin position="243"/>
        <end position="263"/>
    </location>
</feature>
<evidence type="ECO:0000259" key="2">
    <source>
        <dbReference type="Pfam" id="PF02517"/>
    </source>
</evidence>
<evidence type="ECO:0000313" key="3">
    <source>
        <dbReference type="EMBL" id="SMF03321.1"/>
    </source>
</evidence>
<dbReference type="InterPro" id="IPR003675">
    <property type="entry name" value="Rce1/LyrA-like_dom"/>
</dbReference>
<sequence length="265" mass="28452">MVPLASGHNGPVQTPTPSQCGMSRADTWLQIVLVLGVSLGASAVYAVLDLAEVLMRSSLADTTTTLNRPLSSVPLIDALRQLTGIGFALVPVLLALYLMAGVARGIPGVLCRIGVDGRRPVWDTLWGMGLFAVMGGGTLVLYQVGRSLEITAQITTSTMEQTWWAVSLLVLSALRHSIVEEMIVVAFLCERLRSLGWSWWLVAVASAVARASYHLYQGFGPTLGNLVMGLVFVWLYRRGGRLMPLLIAHALLDTVGFLAPQLLAG</sequence>
<feature type="transmembrane region" description="Helical" evidence="1">
    <location>
        <begin position="219"/>
        <end position="236"/>
    </location>
</feature>
<reference evidence="4" key="1">
    <citation type="submission" date="2017-04" db="EMBL/GenBank/DDBJ databases">
        <authorList>
            <person name="Varghese N."/>
            <person name="Submissions S."/>
        </authorList>
    </citation>
    <scope>NUCLEOTIDE SEQUENCE [LARGE SCALE GENOMIC DNA]</scope>
    <source>
        <strain evidence="4">NIO-1021</strain>
    </source>
</reference>
<accession>A0A1X7CVB1</accession>
<gene>
    <name evidence="3" type="ORF">SAMN06296028_10629</name>
</gene>
<feature type="transmembrane region" description="Helical" evidence="1">
    <location>
        <begin position="28"/>
        <end position="48"/>
    </location>
</feature>
<dbReference type="AlphaFoldDB" id="A0A1X7CVB1"/>
<protein>
    <recommendedName>
        <fullName evidence="2">CAAX prenyl protease 2/Lysostaphin resistance protein A-like domain-containing protein</fullName>
    </recommendedName>
</protein>
<evidence type="ECO:0000256" key="1">
    <source>
        <dbReference type="SAM" id="Phobius"/>
    </source>
</evidence>
<keyword evidence="1" id="KW-1133">Transmembrane helix</keyword>
<dbReference type="GO" id="GO:0004175">
    <property type="term" value="F:endopeptidase activity"/>
    <property type="evidence" value="ECO:0007669"/>
    <property type="project" value="UniProtKB-ARBA"/>
</dbReference>
<evidence type="ECO:0000313" key="4">
    <source>
        <dbReference type="Proteomes" id="UP000192929"/>
    </source>
</evidence>
<feature type="transmembrane region" description="Helical" evidence="1">
    <location>
        <begin position="82"/>
        <end position="103"/>
    </location>
</feature>
<name>A0A1X7CVB1_9MICC</name>
<organism evidence="3 4">
    <name type="scientific">Kocuria marina subsp. indica</name>
    <dbReference type="NCBI Taxonomy" id="1049583"/>
    <lineage>
        <taxon>Bacteria</taxon>
        <taxon>Bacillati</taxon>
        <taxon>Actinomycetota</taxon>
        <taxon>Actinomycetes</taxon>
        <taxon>Micrococcales</taxon>
        <taxon>Micrococcaceae</taxon>
        <taxon>Kocuria</taxon>
    </lineage>
</organism>
<keyword evidence="1" id="KW-0812">Transmembrane</keyword>
<dbReference type="EMBL" id="FXAC01000006">
    <property type="protein sequence ID" value="SMF03321.1"/>
    <property type="molecule type" value="Genomic_DNA"/>
</dbReference>
<feature type="transmembrane region" description="Helical" evidence="1">
    <location>
        <begin position="124"/>
        <end position="144"/>
    </location>
</feature>
<proteinExistence type="predicted"/>
<feature type="domain" description="CAAX prenyl protease 2/Lysostaphin resistance protein A-like" evidence="2">
    <location>
        <begin position="163"/>
        <end position="254"/>
    </location>
</feature>
<feature type="transmembrane region" description="Helical" evidence="1">
    <location>
        <begin position="164"/>
        <end position="188"/>
    </location>
</feature>
<keyword evidence="4" id="KW-1185">Reference proteome</keyword>
<dbReference type="Proteomes" id="UP000192929">
    <property type="component" value="Unassembled WGS sequence"/>
</dbReference>